<dbReference type="Gene3D" id="3.30.470.20">
    <property type="entry name" value="ATP-grasp fold, B domain"/>
    <property type="match status" value="1"/>
</dbReference>
<dbReference type="GO" id="GO:0005524">
    <property type="term" value="F:ATP binding"/>
    <property type="evidence" value="ECO:0007669"/>
    <property type="project" value="UniProtKB-UniRule"/>
</dbReference>
<dbReference type="InterPro" id="IPR026838">
    <property type="entry name" value="YheC/D"/>
</dbReference>
<reference evidence="3 4" key="1">
    <citation type="submission" date="2016-10" db="EMBL/GenBank/DDBJ databases">
        <authorList>
            <person name="de Groot N.N."/>
        </authorList>
    </citation>
    <scope>NUCLEOTIDE SEQUENCE [LARGE SCALE GENOMIC DNA]</scope>
    <source>
        <strain evidence="3 4">DSM 45610</strain>
    </source>
</reference>
<organism evidence="3 4">
    <name type="scientific">Marininema mesophilum</name>
    <dbReference type="NCBI Taxonomy" id="1048340"/>
    <lineage>
        <taxon>Bacteria</taxon>
        <taxon>Bacillati</taxon>
        <taxon>Bacillota</taxon>
        <taxon>Bacilli</taxon>
        <taxon>Bacillales</taxon>
        <taxon>Thermoactinomycetaceae</taxon>
        <taxon>Marininema</taxon>
    </lineage>
</organism>
<protein>
    <submittedName>
        <fullName evidence="3">YheC/D like ATP-grasp</fullName>
    </submittedName>
</protein>
<evidence type="ECO:0000259" key="2">
    <source>
        <dbReference type="PROSITE" id="PS50975"/>
    </source>
</evidence>
<dbReference type="RefSeq" id="WP_091738465.1">
    <property type="nucleotide sequence ID" value="NZ_FNNQ01000006.1"/>
</dbReference>
<gene>
    <name evidence="3" type="ORF">SAMN05444487_10639</name>
</gene>
<keyword evidence="1" id="KW-0067">ATP-binding</keyword>
<dbReference type="SUPFAM" id="SSF56059">
    <property type="entry name" value="Glutathione synthetase ATP-binding domain-like"/>
    <property type="match status" value="1"/>
</dbReference>
<dbReference type="PROSITE" id="PS50975">
    <property type="entry name" value="ATP_GRASP"/>
    <property type="match status" value="1"/>
</dbReference>
<dbReference type="Pfam" id="PF14398">
    <property type="entry name" value="ATPgrasp_YheCD"/>
    <property type="match status" value="1"/>
</dbReference>
<dbReference type="Proteomes" id="UP000198534">
    <property type="component" value="Unassembled WGS sequence"/>
</dbReference>
<evidence type="ECO:0000313" key="3">
    <source>
        <dbReference type="EMBL" id="SDW76451.1"/>
    </source>
</evidence>
<proteinExistence type="predicted"/>
<evidence type="ECO:0000256" key="1">
    <source>
        <dbReference type="PROSITE-ProRule" id="PRU00409"/>
    </source>
</evidence>
<dbReference type="InterPro" id="IPR011761">
    <property type="entry name" value="ATP-grasp"/>
</dbReference>
<accession>A0A1H2W7D3</accession>
<evidence type="ECO:0000313" key="4">
    <source>
        <dbReference type="Proteomes" id="UP000198534"/>
    </source>
</evidence>
<sequence length="244" mass="27233">MKVSYKWSVHRNLIKTNIKSSLPTTMLYSAGVFTRMLSKFGLLVLKPSGGTGGHGVTLVCSNPKGGYTVQLNQNTKQIPDANSLIEWVKKLTNNTQTRYLVQECVSLAQIKGRPFTIRTITQRRSNSKWVLTGWVAKTAGKGFFITNGRSGGSVYTVEQAIALSNASKNSERILRDLRDISLGAAQFLGKTAPRQRVVGFDMGVDKEGKVWIIEANPKPRYNAFLKLKDHKMYRKIMDFQRSAS</sequence>
<name>A0A1H2W7D3_9BACL</name>
<dbReference type="AlphaFoldDB" id="A0A1H2W7D3"/>
<dbReference type="EMBL" id="FNNQ01000006">
    <property type="protein sequence ID" value="SDW76451.1"/>
    <property type="molecule type" value="Genomic_DNA"/>
</dbReference>
<feature type="domain" description="ATP-grasp" evidence="2">
    <location>
        <begin position="11"/>
        <end position="241"/>
    </location>
</feature>
<keyword evidence="1" id="KW-0547">Nucleotide-binding</keyword>
<dbReference type="STRING" id="1048340.SAMN05444487_10639"/>
<dbReference type="GO" id="GO:0046872">
    <property type="term" value="F:metal ion binding"/>
    <property type="evidence" value="ECO:0007669"/>
    <property type="project" value="InterPro"/>
</dbReference>
<dbReference type="OrthoDB" id="7869153at2"/>
<keyword evidence="4" id="KW-1185">Reference proteome</keyword>